<keyword evidence="1" id="KW-0175">Coiled coil</keyword>
<dbReference type="Proteomes" id="UP001566132">
    <property type="component" value="Unassembled WGS sequence"/>
</dbReference>
<feature type="coiled-coil region" evidence="1">
    <location>
        <begin position="143"/>
        <end position="177"/>
    </location>
</feature>
<dbReference type="AlphaFoldDB" id="A0ABD1E8P6"/>
<keyword evidence="3" id="KW-1185">Reference proteome</keyword>
<gene>
    <name evidence="2" type="ORF">ABEB36_011694</name>
</gene>
<sequence>MYFSHSAMNWILFYGQERTVAVFVLVNACFGHIVKRSIFDNGYGYNSFENFGNSAPGYPSSPIGGPAGGGYNFHGPSVSPAEIASAIQAAKEASTNVMSAQRRVQEAKEEVLHQQHVATQKQADAALALQKAEAAAAVQQQEAKAAAQGLVRAQQRLAQAKAEVSEAQRVAAHKEAHAAAIIQKSASAAAHEIQKNDDAARKISALQSTGSAAIRQAAAAKQGSLTAASAAVAAAAHSSSDSAAGPWYGQKVIHLQPWG</sequence>
<dbReference type="EMBL" id="JBDJPC010000009">
    <property type="protein sequence ID" value="KAL1491037.1"/>
    <property type="molecule type" value="Genomic_DNA"/>
</dbReference>
<evidence type="ECO:0000313" key="2">
    <source>
        <dbReference type="EMBL" id="KAL1491037.1"/>
    </source>
</evidence>
<comment type="caution">
    <text evidence="2">The sequence shown here is derived from an EMBL/GenBank/DDBJ whole genome shotgun (WGS) entry which is preliminary data.</text>
</comment>
<evidence type="ECO:0000313" key="3">
    <source>
        <dbReference type="Proteomes" id="UP001566132"/>
    </source>
</evidence>
<evidence type="ECO:0000256" key="1">
    <source>
        <dbReference type="SAM" id="Coils"/>
    </source>
</evidence>
<name>A0ABD1E8P6_HYPHA</name>
<organism evidence="2 3">
    <name type="scientific">Hypothenemus hampei</name>
    <name type="common">Coffee berry borer</name>
    <dbReference type="NCBI Taxonomy" id="57062"/>
    <lineage>
        <taxon>Eukaryota</taxon>
        <taxon>Metazoa</taxon>
        <taxon>Ecdysozoa</taxon>
        <taxon>Arthropoda</taxon>
        <taxon>Hexapoda</taxon>
        <taxon>Insecta</taxon>
        <taxon>Pterygota</taxon>
        <taxon>Neoptera</taxon>
        <taxon>Endopterygota</taxon>
        <taxon>Coleoptera</taxon>
        <taxon>Polyphaga</taxon>
        <taxon>Cucujiformia</taxon>
        <taxon>Curculionidae</taxon>
        <taxon>Scolytinae</taxon>
        <taxon>Hypothenemus</taxon>
    </lineage>
</organism>
<protein>
    <submittedName>
        <fullName evidence="2">Uncharacterized protein</fullName>
    </submittedName>
</protein>
<proteinExistence type="predicted"/>
<reference evidence="2 3" key="1">
    <citation type="submission" date="2024-05" db="EMBL/GenBank/DDBJ databases">
        <title>Genetic variation in Jamaican populations of the coffee berry borer (Hypothenemus hampei).</title>
        <authorList>
            <person name="Errbii M."/>
            <person name="Myrie A."/>
        </authorList>
    </citation>
    <scope>NUCLEOTIDE SEQUENCE [LARGE SCALE GENOMIC DNA]</scope>
    <source>
        <strain evidence="2">JA-Hopewell-2020-01-JO</strain>
        <tissue evidence="2">Whole body</tissue>
    </source>
</reference>
<accession>A0ABD1E8P6</accession>